<dbReference type="EMBL" id="ADAS02000023">
    <property type="protein sequence ID" value="OAV95988.1"/>
    <property type="molecule type" value="Genomic_DNA"/>
</dbReference>
<keyword evidence="4" id="KW-1185">Reference proteome</keyword>
<reference evidence="3 4" key="3">
    <citation type="journal article" date="2017" name="G3 (Bethesda)">
        <title>Comparative analysis highlights variable genome content of wheat rusts and divergence of the mating loci.</title>
        <authorList>
            <person name="Cuomo C.A."/>
            <person name="Bakkeren G."/>
            <person name="Khalil H.B."/>
            <person name="Panwar V."/>
            <person name="Joly D."/>
            <person name="Linning R."/>
            <person name="Sakthikumar S."/>
            <person name="Song X."/>
            <person name="Adiconis X."/>
            <person name="Fan L."/>
            <person name="Goldberg J.M."/>
            <person name="Levin J.Z."/>
            <person name="Young S."/>
            <person name="Zeng Q."/>
            <person name="Anikster Y."/>
            <person name="Bruce M."/>
            <person name="Wang M."/>
            <person name="Yin C."/>
            <person name="McCallum B."/>
            <person name="Szabo L.J."/>
            <person name="Hulbert S."/>
            <person name="Chen X."/>
            <person name="Fellers J.P."/>
        </authorList>
    </citation>
    <scope>NUCLEOTIDE SEQUENCE</scope>
    <source>
        <strain evidence="4">Isolate 1-1 / race 1 (BBBD)</strain>
        <strain evidence="3">isolate 1-1 / race 1 (BBBD)</strain>
    </source>
</reference>
<accession>A0A180GUD4</accession>
<reference evidence="3" key="4">
    <citation type="submission" date="2025-05" db="UniProtKB">
        <authorList>
            <consortium name="EnsemblFungi"/>
        </authorList>
    </citation>
    <scope>IDENTIFICATION</scope>
    <source>
        <strain evidence="3">isolate 1-1 / race 1 (BBBD)</strain>
    </source>
</reference>
<name>A0A180GUD4_PUCT1</name>
<feature type="region of interest" description="Disordered" evidence="1">
    <location>
        <begin position="35"/>
        <end position="100"/>
    </location>
</feature>
<evidence type="ECO:0000256" key="1">
    <source>
        <dbReference type="SAM" id="MobiDB-lite"/>
    </source>
</evidence>
<feature type="compositionally biased region" description="Basic and acidic residues" evidence="1">
    <location>
        <begin position="52"/>
        <end position="70"/>
    </location>
</feature>
<proteinExistence type="predicted"/>
<evidence type="ECO:0000313" key="3">
    <source>
        <dbReference type="EnsemblFungi" id="PTTG_12020-t43_1-p1"/>
    </source>
</evidence>
<reference evidence="2" key="2">
    <citation type="submission" date="2016-05" db="EMBL/GenBank/DDBJ databases">
        <title>Comparative analysis highlights variable genome content of wheat rusts and divergence of the mating loci.</title>
        <authorList>
            <person name="Cuomo C.A."/>
            <person name="Bakkeren G."/>
            <person name="Szabo L."/>
            <person name="Khalil H."/>
            <person name="Joly D."/>
            <person name="Goldberg J."/>
            <person name="Young S."/>
            <person name="Zeng Q."/>
            <person name="Fellers J."/>
        </authorList>
    </citation>
    <scope>NUCLEOTIDE SEQUENCE [LARGE SCALE GENOMIC DNA]</scope>
    <source>
        <strain evidence="2">1-1 BBBD Race 1</strain>
    </source>
</reference>
<dbReference type="Proteomes" id="UP000005240">
    <property type="component" value="Unassembled WGS sequence"/>
</dbReference>
<dbReference type="EnsemblFungi" id="PTTG_12020-t43_1">
    <property type="protein sequence ID" value="PTTG_12020-t43_1-p1"/>
    <property type="gene ID" value="PTTG_12020"/>
</dbReference>
<dbReference type="VEuPathDB" id="FungiDB:PTTG_12020"/>
<evidence type="ECO:0000313" key="4">
    <source>
        <dbReference type="Proteomes" id="UP000005240"/>
    </source>
</evidence>
<reference evidence="2" key="1">
    <citation type="submission" date="2009-11" db="EMBL/GenBank/DDBJ databases">
        <authorList>
            <consortium name="The Broad Institute Genome Sequencing Platform"/>
            <person name="Ward D."/>
            <person name="Feldgarden M."/>
            <person name="Earl A."/>
            <person name="Young S.K."/>
            <person name="Zeng Q."/>
            <person name="Koehrsen M."/>
            <person name="Alvarado L."/>
            <person name="Berlin A."/>
            <person name="Bochicchio J."/>
            <person name="Borenstein D."/>
            <person name="Chapman S.B."/>
            <person name="Chen Z."/>
            <person name="Engels R."/>
            <person name="Freedman E."/>
            <person name="Gellesch M."/>
            <person name="Goldberg J."/>
            <person name="Griggs A."/>
            <person name="Gujja S."/>
            <person name="Heilman E."/>
            <person name="Heiman D."/>
            <person name="Hepburn T."/>
            <person name="Howarth C."/>
            <person name="Jen D."/>
            <person name="Larson L."/>
            <person name="Lewis B."/>
            <person name="Mehta T."/>
            <person name="Park D."/>
            <person name="Pearson M."/>
            <person name="Roberts A."/>
            <person name="Saif S."/>
            <person name="Shea T."/>
            <person name="Shenoy N."/>
            <person name="Sisk P."/>
            <person name="Stolte C."/>
            <person name="Sykes S."/>
            <person name="Thomson T."/>
            <person name="Walk T."/>
            <person name="White J."/>
            <person name="Yandava C."/>
            <person name="Izard J."/>
            <person name="Baranova O.V."/>
            <person name="Blanton J.M."/>
            <person name="Tanner A.C."/>
            <person name="Dewhirst F.E."/>
            <person name="Haas B."/>
            <person name="Nusbaum C."/>
            <person name="Birren B."/>
        </authorList>
    </citation>
    <scope>NUCLEOTIDE SEQUENCE [LARGE SCALE GENOMIC DNA]</scope>
    <source>
        <strain evidence="2">1-1 BBBD Race 1</strain>
    </source>
</reference>
<sequence>MKNVHVLQMRTHQFVTAGMIFPAARQDLNQLQTKVQHTQARRLGSRIFPAPRHSEKESQQAPKGEAKQTKTEPIPLEELERQSKTLLDCSAVSPHRRKPD</sequence>
<dbReference type="AlphaFoldDB" id="A0A180GUD4"/>
<gene>
    <name evidence="2" type="ORF">PTTG_12020</name>
</gene>
<evidence type="ECO:0000313" key="2">
    <source>
        <dbReference type="EMBL" id="OAV95988.1"/>
    </source>
</evidence>
<organism evidence="2">
    <name type="scientific">Puccinia triticina (isolate 1-1 / race 1 (BBBD))</name>
    <name type="common">Brown leaf rust fungus</name>
    <dbReference type="NCBI Taxonomy" id="630390"/>
    <lineage>
        <taxon>Eukaryota</taxon>
        <taxon>Fungi</taxon>
        <taxon>Dikarya</taxon>
        <taxon>Basidiomycota</taxon>
        <taxon>Pucciniomycotina</taxon>
        <taxon>Pucciniomycetes</taxon>
        <taxon>Pucciniales</taxon>
        <taxon>Pucciniaceae</taxon>
        <taxon>Puccinia</taxon>
    </lineage>
</organism>
<protein>
    <submittedName>
        <fullName evidence="2 3">Uncharacterized protein</fullName>
    </submittedName>
</protein>